<reference evidence="2" key="1">
    <citation type="submission" date="2014-12" db="EMBL/GenBank/DDBJ databases">
        <title>Insight into the proteome of Arion vulgaris.</title>
        <authorList>
            <person name="Aradska J."/>
            <person name="Bulat T."/>
            <person name="Smidak R."/>
            <person name="Sarate P."/>
            <person name="Gangsoo J."/>
            <person name="Sialana F."/>
            <person name="Bilban M."/>
            <person name="Lubec G."/>
        </authorList>
    </citation>
    <scope>NUCLEOTIDE SEQUENCE</scope>
    <source>
        <tissue evidence="2">Skin</tissue>
    </source>
</reference>
<feature type="compositionally biased region" description="Low complexity" evidence="1">
    <location>
        <begin position="43"/>
        <end position="53"/>
    </location>
</feature>
<feature type="region of interest" description="Disordered" evidence="1">
    <location>
        <begin position="194"/>
        <end position="217"/>
    </location>
</feature>
<feature type="compositionally biased region" description="Basic and acidic residues" evidence="1">
    <location>
        <begin position="54"/>
        <end position="63"/>
    </location>
</feature>
<organism evidence="2">
    <name type="scientific">Arion vulgaris</name>
    <dbReference type="NCBI Taxonomy" id="1028688"/>
    <lineage>
        <taxon>Eukaryota</taxon>
        <taxon>Metazoa</taxon>
        <taxon>Spiralia</taxon>
        <taxon>Lophotrochozoa</taxon>
        <taxon>Mollusca</taxon>
        <taxon>Gastropoda</taxon>
        <taxon>Heterobranchia</taxon>
        <taxon>Euthyneura</taxon>
        <taxon>Panpulmonata</taxon>
        <taxon>Eupulmonata</taxon>
        <taxon>Stylommatophora</taxon>
        <taxon>Helicina</taxon>
        <taxon>Arionoidea</taxon>
        <taxon>Arionidae</taxon>
        <taxon>Arion</taxon>
    </lineage>
</organism>
<dbReference type="AlphaFoldDB" id="A0A0B6ZW58"/>
<feature type="non-terminal residue" evidence="2">
    <location>
        <position position="867"/>
    </location>
</feature>
<feature type="compositionally biased region" description="Basic and acidic residues" evidence="1">
    <location>
        <begin position="16"/>
        <end position="26"/>
    </location>
</feature>
<dbReference type="EMBL" id="HACG01025186">
    <property type="protein sequence ID" value="CEK72051.1"/>
    <property type="molecule type" value="Transcribed_RNA"/>
</dbReference>
<proteinExistence type="predicted"/>
<feature type="compositionally biased region" description="Low complexity" evidence="1">
    <location>
        <begin position="194"/>
        <end position="205"/>
    </location>
</feature>
<sequence length="867" mass="94044">ESNIESSKLLAKMKRLKEDAKSERNKSSQRRKSPSAFDVVKPSSADSGSSNYYSKKDDVEGKKLSRPSNKTTSSSELLKQLTKDGEILMKKNSSQKSTSKRKKTVPPSSPQVDSVEDRWAPIKRLKITKMGSNKKTSTKTHGSIIKKTPVTSGLKTLNKSALKLDEDESSDCSMESDLAPSLEISTGLIKTNKSSTLTNKSTSNSPGSKGIFSKSASPISKQPIASVRVVTLSPNGTNLLTYDSSDDKQQSPILLTKSTDVTRVSVPIKINPNLSQGPAQHFTKPLVHLQPKDLQKTVLEQGNKIASTDKHEVTHAESSKFVRTVNSQAVKRLTISKTNTGITKSIVEGCNQSHASQKCLTYQLPVTDKFEKQGLASVIVYEDKDINQALANTEKQITDNKDEHGVTIQDTLKNDTQEKYAVTMQLLSSTEDSPVLFVDQIDSKLSVKHASKHSLDSEITLPSNTGQVIKKFIGKPFTTEHTTSARQNQIVVCSVPQTLAATLPYSHWQTEDAVTSKNQQNTIQQVSKLVHSVNSSELKSSYITTLQSACLPTLQAANSLSEPSSNEIISASIVPMTTVRTQVAASKSLLASPNTRVTFPTRFGSPTKLVTLTGTVIPHLVQGNTVQSTNKILKLGSLGSKSSFITSPKPQTSIIAQCKQFHTAPQVIVTHQSLPLNVGQFPKLLATGIHLERPSTQQKVRPVTHSLLNIATNQTHLANQLVKKKRPAKTFSQQMCMPQSNINNNPITISPSSVVTNIGNSCLKTNRTPNTSFVAVSSTTPVTNQIMFSLEDGTTAMLDPDSLAQLLSTSPSLNKSELCSLTSVRSVSLDVKSTVASNIVKAQPNAQSEDEINWPTNGTIDLTTLPE</sequence>
<name>A0A0B6ZW58_9EUPU</name>
<feature type="region of interest" description="Disordered" evidence="1">
    <location>
        <begin position="1"/>
        <end position="118"/>
    </location>
</feature>
<protein>
    <submittedName>
        <fullName evidence="2">Uncharacterized protein</fullName>
    </submittedName>
</protein>
<feature type="non-terminal residue" evidence="2">
    <location>
        <position position="1"/>
    </location>
</feature>
<accession>A0A0B6ZW58</accession>
<feature type="compositionally biased region" description="Polar residues" evidence="1">
    <location>
        <begin position="66"/>
        <end position="77"/>
    </location>
</feature>
<gene>
    <name evidence="2" type="primary">ORF80906</name>
</gene>
<evidence type="ECO:0000256" key="1">
    <source>
        <dbReference type="SAM" id="MobiDB-lite"/>
    </source>
</evidence>
<evidence type="ECO:0000313" key="2">
    <source>
        <dbReference type="EMBL" id="CEK72051.1"/>
    </source>
</evidence>